<dbReference type="GO" id="GO:0015074">
    <property type="term" value="P:DNA integration"/>
    <property type="evidence" value="ECO:0007669"/>
    <property type="project" value="InterPro"/>
</dbReference>
<sequence>MRVAKAVRQSRNQARADVFDYIECFFNPTRCHSMLGCLSPVYFERNSEVA</sequence>
<dbReference type="EMBL" id="CP022112">
    <property type="protein sequence ID" value="ASG24008.1"/>
    <property type="molecule type" value="Genomic_DNA"/>
</dbReference>
<dbReference type="Proteomes" id="UP000197153">
    <property type="component" value="Chromosome 3"/>
</dbReference>
<dbReference type="Pfam" id="PF13333">
    <property type="entry name" value="rve_2"/>
    <property type="match status" value="1"/>
</dbReference>
<evidence type="ECO:0000313" key="2">
    <source>
        <dbReference type="EMBL" id="ASG24008.1"/>
    </source>
</evidence>
<dbReference type="InterPro" id="IPR001584">
    <property type="entry name" value="Integrase_cat-core"/>
</dbReference>
<accession>A0A248K0R7</accession>
<feature type="domain" description="Integrase catalytic" evidence="1">
    <location>
        <begin position="9"/>
        <end position="46"/>
    </location>
</feature>
<proteinExistence type="predicted"/>
<protein>
    <recommendedName>
        <fullName evidence="1">Integrase catalytic domain-containing protein</fullName>
    </recommendedName>
</protein>
<gene>
    <name evidence="2" type="ORF">Y958_23995</name>
</gene>
<dbReference type="KEGG" id="nao:Y958_23995"/>
<dbReference type="AlphaFoldDB" id="A0A248K0R7"/>
<organism evidence="2 3">
    <name type="scientific">Nitrospirillum viridazoti CBAmc</name>
    <dbReference type="NCBI Taxonomy" id="1441467"/>
    <lineage>
        <taxon>Bacteria</taxon>
        <taxon>Pseudomonadati</taxon>
        <taxon>Pseudomonadota</taxon>
        <taxon>Alphaproteobacteria</taxon>
        <taxon>Rhodospirillales</taxon>
        <taxon>Azospirillaceae</taxon>
        <taxon>Nitrospirillum</taxon>
        <taxon>Nitrospirillum viridazoti</taxon>
    </lineage>
</organism>
<evidence type="ECO:0000313" key="3">
    <source>
        <dbReference type="Proteomes" id="UP000197153"/>
    </source>
</evidence>
<evidence type="ECO:0000259" key="1">
    <source>
        <dbReference type="Pfam" id="PF13333"/>
    </source>
</evidence>
<name>A0A248K0R7_9PROT</name>
<reference evidence="2 3" key="1">
    <citation type="submission" date="2017-06" db="EMBL/GenBank/DDBJ databases">
        <title>Complete genome sequence of Nitrospirillum amazonense strain CBAmC, an endophytic nitrogen-fixing and plant growth-promoting bacterium, isolated from sugarcane.</title>
        <authorList>
            <person name="Schwab S."/>
            <person name="dos Santos Teixeira K.R."/>
            <person name="Simoes Araujo J.L."/>
            <person name="Soares Vidal M."/>
            <person name="Borges de Freitas H.R."/>
            <person name="Rivello Crivelaro A.L."/>
            <person name="Bueno de Camargo Nunes A."/>
            <person name="dos Santos C.M."/>
            <person name="Palmeira da Silva Rosa D."/>
            <person name="da Silva Padilha D."/>
            <person name="da Silva E."/>
            <person name="Araujo Terra L."/>
            <person name="Soares Mendes V."/>
            <person name="Farinelli L."/>
            <person name="Magalhaes Cruz L."/>
            <person name="Baldani J.I."/>
        </authorList>
    </citation>
    <scope>NUCLEOTIDE SEQUENCE [LARGE SCALE GENOMIC DNA]</scope>
    <source>
        <strain evidence="2 3">CBAmC</strain>
    </source>
</reference>
<keyword evidence="3" id="KW-1185">Reference proteome</keyword>